<dbReference type="InterPro" id="IPR003607">
    <property type="entry name" value="HD/PDEase_dom"/>
</dbReference>
<keyword evidence="4" id="KW-1185">Reference proteome</keyword>
<organism evidence="3 4">
    <name type="scientific">Oceanospirillum sediminis</name>
    <dbReference type="NCBI Taxonomy" id="2760088"/>
    <lineage>
        <taxon>Bacteria</taxon>
        <taxon>Pseudomonadati</taxon>
        <taxon>Pseudomonadota</taxon>
        <taxon>Gammaproteobacteria</taxon>
        <taxon>Oceanospirillales</taxon>
        <taxon>Oceanospirillaceae</taxon>
        <taxon>Oceanospirillum</taxon>
    </lineage>
</organism>
<evidence type="ECO:0000256" key="1">
    <source>
        <dbReference type="SAM" id="MobiDB-lite"/>
    </source>
</evidence>
<evidence type="ECO:0000259" key="2">
    <source>
        <dbReference type="PROSITE" id="PS51832"/>
    </source>
</evidence>
<feature type="region of interest" description="Disordered" evidence="1">
    <location>
        <begin position="69"/>
        <end position="105"/>
    </location>
</feature>
<dbReference type="Pfam" id="PF13487">
    <property type="entry name" value="HD_5"/>
    <property type="match status" value="1"/>
</dbReference>
<dbReference type="GO" id="GO:0008081">
    <property type="term" value="F:phosphoric diester hydrolase activity"/>
    <property type="evidence" value="ECO:0007669"/>
    <property type="project" value="UniProtKB-ARBA"/>
</dbReference>
<dbReference type="PANTHER" id="PTHR43155:SF2">
    <property type="entry name" value="CYCLIC DI-GMP PHOSPHODIESTERASE PA4108"/>
    <property type="match status" value="1"/>
</dbReference>
<accession>A0A839IRA6</accession>
<proteinExistence type="predicted"/>
<dbReference type="Gene3D" id="1.10.3210.10">
    <property type="entry name" value="Hypothetical protein af1432"/>
    <property type="match status" value="1"/>
</dbReference>
<sequence length="419" mass="47000">MRKEIEVKEARVGMRVVELDISWLKSPFWRNAFTISNEKDLRLLEEYCKTIVIDLNESALSSTNHLRKRYSDEGQSAVKPGFSGKGQTKKSLDGNAPEARQESTEEVLPARMKLKSLENHISVSVEDVKNVFADIRNGNAIDSDKLKESVTTLTSDVLEDSGSLLLLSRLKEKEQTLAEKSVNVCILTMILAKHLKLDKRSIRVLGLGALLHDIGMLKVPDNLMHHPGPLNKSQRAIIEQHVVDGVSFVGLHEDFSAIPELREMIGGHHERYDGSGYPQGLKGDRIPFFARILGLTTTYEAMTRERFFCETSSPTKALAKLYSWRSKLFDAELVEQFIQALGVYPPGCVVELEGGQIAVVTAINPDNRTRPVIRILLGHDQSMLTSQPEMDLMMPALAHLKIMRTVETNELDEFELPEV</sequence>
<comment type="caution">
    <text evidence="3">The sequence shown here is derived from an EMBL/GenBank/DDBJ whole genome shotgun (WGS) entry which is preliminary data.</text>
</comment>
<dbReference type="CDD" id="cd00077">
    <property type="entry name" value="HDc"/>
    <property type="match status" value="1"/>
</dbReference>
<dbReference type="InterPro" id="IPR021812">
    <property type="entry name" value="DUF3391"/>
</dbReference>
<dbReference type="PROSITE" id="PS51832">
    <property type="entry name" value="HD_GYP"/>
    <property type="match status" value="1"/>
</dbReference>
<dbReference type="RefSeq" id="WP_182808531.1">
    <property type="nucleotide sequence ID" value="NZ_JACJFM010000009.1"/>
</dbReference>
<gene>
    <name evidence="3" type="ORF">H4O21_09005</name>
</gene>
<reference evidence="3 4" key="1">
    <citation type="submission" date="2020-08" db="EMBL/GenBank/DDBJ databases">
        <title>Oceanospirillum sp. nov. isolated from marine sediment.</title>
        <authorList>
            <person name="Ji X."/>
        </authorList>
    </citation>
    <scope>NUCLEOTIDE SEQUENCE [LARGE SCALE GENOMIC DNA]</scope>
    <source>
        <strain evidence="3 4">D5</strain>
    </source>
</reference>
<feature type="domain" description="HD-GYP" evidence="2">
    <location>
        <begin position="155"/>
        <end position="353"/>
    </location>
</feature>
<dbReference type="PANTHER" id="PTHR43155">
    <property type="entry name" value="CYCLIC DI-GMP PHOSPHODIESTERASE PA4108-RELATED"/>
    <property type="match status" value="1"/>
</dbReference>
<protein>
    <submittedName>
        <fullName evidence="3">HD-GYP domain-containing protein</fullName>
    </submittedName>
</protein>
<dbReference type="Proteomes" id="UP000565262">
    <property type="component" value="Unassembled WGS sequence"/>
</dbReference>
<dbReference type="EMBL" id="JACJFM010000009">
    <property type="protein sequence ID" value="MBB1486746.1"/>
    <property type="molecule type" value="Genomic_DNA"/>
</dbReference>
<dbReference type="SUPFAM" id="SSF109604">
    <property type="entry name" value="HD-domain/PDEase-like"/>
    <property type="match status" value="1"/>
</dbReference>
<dbReference type="AlphaFoldDB" id="A0A839IRA6"/>
<dbReference type="InterPro" id="IPR037522">
    <property type="entry name" value="HD_GYP_dom"/>
</dbReference>
<evidence type="ECO:0000313" key="4">
    <source>
        <dbReference type="Proteomes" id="UP000565262"/>
    </source>
</evidence>
<dbReference type="Pfam" id="PF11871">
    <property type="entry name" value="DUF3391"/>
    <property type="match status" value="1"/>
</dbReference>
<name>A0A839IRA6_9GAMM</name>
<evidence type="ECO:0000313" key="3">
    <source>
        <dbReference type="EMBL" id="MBB1486746.1"/>
    </source>
</evidence>